<dbReference type="InterPro" id="IPR011990">
    <property type="entry name" value="TPR-like_helical_dom_sf"/>
</dbReference>
<accession>A0A1V1P5Y3</accession>
<evidence type="ECO:0000313" key="3">
    <source>
        <dbReference type="Proteomes" id="UP000189670"/>
    </source>
</evidence>
<evidence type="ECO:0000313" key="2">
    <source>
        <dbReference type="EMBL" id="ETR70231.1"/>
    </source>
</evidence>
<dbReference type="InterPro" id="IPR024983">
    <property type="entry name" value="CHAT_dom"/>
</dbReference>
<evidence type="ECO:0000259" key="1">
    <source>
        <dbReference type="Pfam" id="PF12770"/>
    </source>
</evidence>
<dbReference type="Proteomes" id="UP000189670">
    <property type="component" value="Unassembled WGS sequence"/>
</dbReference>
<proteinExistence type="predicted"/>
<comment type="caution">
    <text evidence="2">The sequence shown here is derived from an EMBL/GenBank/DDBJ whole genome shotgun (WGS) entry which is preliminary data.</text>
</comment>
<dbReference type="AlphaFoldDB" id="A0A1V1P5Y3"/>
<reference evidence="3" key="1">
    <citation type="submission" date="2012-11" db="EMBL/GenBank/DDBJ databases">
        <authorList>
            <person name="Lucero-Rivera Y.E."/>
            <person name="Tovar-Ramirez D."/>
        </authorList>
    </citation>
    <scope>NUCLEOTIDE SEQUENCE [LARGE SCALE GENOMIC DNA]</scope>
    <source>
        <strain evidence="3">Araruama</strain>
    </source>
</reference>
<dbReference type="Gene3D" id="1.25.40.10">
    <property type="entry name" value="Tetratricopeptide repeat domain"/>
    <property type="match status" value="1"/>
</dbReference>
<dbReference type="EMBL" id="ATBP01000461">
    <property type="protein sequence ID" value="ETR70231.1"/>
    <property type="molecule type" value="Genomic_DNA"/>
</dbReference>
<dbReference type="Pfam" id="PF12770">
    <property type="entry name" value="CHAT"/>
    <property type="match status" value="1"/>
</dbReference>
<name>A0A1V1P5Y3_9BACT</name>
<organism evidence="2 3">
    <name type="scientific">Candidatus Magnetoglobus multicellularis str. Araruama</name>
    <dbReference type="NCBI Taxonomy" id="890399"/>
    <lineage>
        <taxon>Bacteria</taxon>
        <taxon>Pseudomonadati</taxon>
        <taxon>Thermodesulfobacteriota</taxon>
        <taxon>Desulfobacteria</taxon>
        <taxon>Desulfobacterales</taxon>
        <taxon>Desulfobacteraceae</taxon>
        <taxon>Candidatus Magnetoglobus</taxon>
    </lineage>
</organism>
<gene>
    <name evidence="2" type="ORF">OMM_08960</name>
</gene>
<dbReference type="SUPFAM" id="SSF48452">
    <property type="entry name" value="TPR-like"/>
    <property type="match status" value="1"/>
</dbReference>
<sequence length="388" mass="44708">MPFSPGNKNRFPDAYKKKILNLSGLLSYAETIATQFQNVKLLSRIHGFRGRIFEKLQNFSDAIHETNQAIFFADLANAPEILYLWQWQLGRIYSKEGDFNKSISLYKTSIQTLNPIRKQLFQGIRIHRRIFETKIKPVYLELTGLILNQAKQATHDQDRRQKLINARNIMEQLKTAEIQDYFQDECLTQNRNGFKQRQVSEVPPKTAVIYPVPMKDHLSIILEMPDNISQISVPISSKMLEQTVRRFRNQLEDWDLVFEWLEESDDLDESFENSQLLKDSREIYQWLIQPIEKILRSGGIETLVIVPDGSLRLIPFSALNNGQDFLIKNFAVVTSPAIQLTDTQKLNKSNNNVLLNGLSSARHGFIALPGVSKELDAIKHIVQNAKNL</sequence>
<feature type="domain" description="CHAT" evidence="1">
    <location>
        <begin position="279"/>
        <end position="384"/>
    </location>
</feature>
<protein>
    <recommendedName>
        <fullName evidence="1">CHAT domain-containing protein</fullName>
    </recommendedName>
</protein>